<evidence type="ECO:0000313" key="1">
    <source>
        <dbReference type="EMBL" id="MDM5271214.1"/>
    </source>
</evidence>
<evidence type="ECO:0000313" key="2">
    <source>
        <dbReference type="Proteomes" id="UP001169069"/>
    </source>
</evidence>
<gene>
    <name evidence="1" type="primary">lptD</name>
    <name evidence="1" type="ORF">PGH07_03410</name>
</gene>
<dbReference type="Proteomes" id="UP001169069">
    <property type="component" value="Unassembled WGS sequence"/>
</dbReference>
<dbReference type="RefSeq" id="WP_289412541.1">
    <property type="nucleotide sequence ID" value="NZ_JAQIBD010000001.1"/>
</dbReference>
<organism evidence="1 2">
    <name type="scientific">Sulfurovum zhangzhouensis</name>
    <dbReference type="NCBI Taxonomy" id="3019067"/>
    <lineage>
        <taxon>Bacteria</taxon>
        <taxon>Pseudomonadati</taxon>
        <taxon>Campylobacterota</taxon>
        <taxon>Epsilonproteobacteria</taxon>
        <taxon>Campylobacterales</taxon>
        <taxon>Sulfurovaceae</taxon>
        <taxon>Sulfurovum</taxon>
    </lineage>
</organism>
<keyword evidence="2" id="KW-1185">Reference proteome</keyword>
<dbReference type="InterPro" id="IPR020889">
    <property type="entry name" value="LipoPS_assembly_LptD"/>
</dbReference>
<dbReference type="HAMAP" id="MF_01411">
    <property type="entry name" value="LPS_assembly_LptD"/>
    <property type="match status" value="1"/>
</dbReference>
<proteinExistence type="inferred from homology"/>
<reference evidence="1" key="1">
    <citation type="submission" date="2023-01" db="EMBL/GenBank/DDBJ databases">
        <title>Sulfurovum sp. zt1-1 genome assembly.</title>
        <authorList>
            <person name="Wang J."/>
        </authorList>
    </citation>
    <scope>NUCLEOTIDE SEQUENCE</scope>
    <source>
        <strain evidence="1">Zt1-1</strain>
    </source>
</reference>
<dbReference type="InterPro" id="IPR050218">
    <property type="entry name" value="LptD"/>
</dbReference>
<accession>A0ABT7QWK7</accession>
<dbReference type="PANTHER" id="PTHR30189:SF1">
    <property type="entry name" value="LPS-ASSEMBLY PROTEIN LPTD"/>
    <property type="match status" value="1"/>
</dbReference>
<comment type="caution">
    <text evidence="1">The sequence shown here is derived from an EMBL/GenBank/DDBJ whole genome shotgun (WGS) entry which is preliminary data.</text>
</comment>
<dbReference type="EMBL" id="JAQIBD010000001">
    <property type="protein sequence ID" value="MDM5271214.1"/>
    <property type="molecule type" value="Genomic_DNA"/>
</dbReference>
<name>A0ABT7QWK7_9BACT</name>
<dbReference type="PANTHER" id="PTHR30189">
    <property type="entry name" value="LPS-ASSEMBLY PROTEIN"/>
    <property type="match status" value="1"/>
</dbReference>
<protein>
    <submittedName>
        <fullName evidence="1">LPS assembly protein LptD</fullName>
    </submittedName>
</protein>
<sequence>MLKYLHWFFLLGCVGGETLYADQTSAKIEVLAKQMTSTKTNVYATGGVLVYLKDSVIQANRATYDRNTNLLILDGNIEMIGHEGSKQKSKHIEINTQNNEVKFEELFLMNKNDVWLMSENARKKEGNYTLGSSMISSCDINNPLWKIRFERSQYDSVTKHMKLYDAKVYFLDTPVLYTPYLSFNTDRQRSSGLLFPLFGYTEDEGFVYEQPIFWNISPSMDMEFNPQIRTDRSIGMYSTFRFVDSAYSSGKIRTGYFLDSLEYQQREQNKDREHYGFELYYDSSQFLSQDSLYGMKDGLYINAILLNDIDYINLQKTKLINFGRNPLQESRLNYFVSNDDFYAGINTKYFIDTREENNDNTLQVLPSVQLHKYLDHFIWKNLTYSVDMHLNNFYRKKGITLKQAEAKIPLDYTTSFFDDYLSLSVGEEFYYSKFFFGNGEYSVDQFEYYSNIHKAKLFTDLTKKYDGFIHVLQPALEYIQPGNEQQAPIDFEQLDEDQKELFAVGLPEEHYALSLSQYFYDETMNLKFFQRLSQKYYLNRTYKFGDISNEMQYNWNNWQFYNNIVYSYEFDKVRESSNRITLTEKEYGFTLGHTYKQILPDDKTIFIPANDVNFNFNYRINPRVKINGGLTYDIDEASSKQWRIGGNYAVDCWSMDLTVLQDITPLPTGSRLETSFFVQLNFIPFATIGTRKEEDVKPY</sequence>